<protein>
    <submittedName>
        <fullName evidence="1">Uncharacterized protein</fullName>
    </submittedName>
</protein>
<gene>
    <name evidence="1" type="ORF">P875_00021656</name>
</gene>
<evidence type="ECO:0000313" key="2">
    <source>
        <dbReference type="Proteomes" id="UP000033540"/>
    </source>
</evidence>
<dbReference type="OrthoDB" id="10375701at2759"/>
<dbReference type="EMBL" id="JZEE01000314">
    <property type="protein sequence ID" value="KJK66230.1"/>
    <property type="molecule type" value="Genomic_DNA"/>
</dbReference>
<sequence length="258" mass="29158">MGILEEIYEGTLDLSVPPEQLALDHEVDLVPCLPEKSDRDSWHKIGEQGLSVGLILQQMQELTAIDNLDFPELIAALHEAGTTLGGMDETIVGKLEKDISFRFDPSDDALVDEISQWVSKSVWPPILDRFKLDRPEFIRQLVERIGASLDRDHPTIRVSFCFLNMIDFASTDSEFSEGLVPGLFPGPTNVKIYALEIFGRRGTNKKKLWISCRFHTCRATINDDSEKRKIYKLLSRFFKEHGPAAGNDLNPVMEQLSI</sequence>
<proteinExistence type="predicted"/>
<organism evidence="1 2">
    <name type="scientific">Aspergillus parasiticus (strain ATCC 56775 / NRRL 5862 / SRRC 143 / SU-1)</name>
    <dbReference type="NCBI Taxonomy" id="1403190"/>
    <lineage>
        <taxon>Eukaryota</taxon>
        <taxon>Fungi</taxon>
        <taxon>Dikarya</taxon>
        <taxon>Ascomycota</taxon>
        <taxon>Pezizomycotina</taxon>
        <taxon>Eurotiomycetes</taxon>
        <taxon>Eurotiomycetidae</taxon>
        <taxon>Eurotiales</taxon>
        <taxon>Aspergillaceae</taxon>
        <taxon>Aspergillus</taxon>
        <taxon>Aspergillus subgen. Circumdati</taxon>
    </lineage>
</organism>
<dbReference type="Proteomes" id="UP000033540">
    <property type="component" value="Unassembled WGS sequence"/>
</dbReference>
<reference evidence="1 2" key="1">
    <citation type="submission" date="2015-02" db="EMBL/GenBank/DDBJ databases">
        <title>Draft genome sequence of Aspergillus parasiticus SU-1.</title>
        <authorList>
            <person name="Yu J."/>
            <person name="Fedorova N."/>
            <person name="Yin Y."/>
            <person name="Losada L."/>
            <person name="Zafar N."/>
            <person name="Taujale R."/>
            <person name="Ehrlich K.C."/>
            <person name="Bhatnagar D."/>
            <person name="Cleveland T.E."/>
            <person name="Bennett J.W."/>
            <person name="Nierman W.C."/>
        </authorList>
    </citation>
    <scope>NUCLEOTIDE SEQUENCE [LARGE SCALE GENOMIC DNA]</scope>
    <source>
        <strain evidence="2">ATCC 56775 / NRRL 5862 / SRRC 143 / SU-1</strain>
    </source>
</reference>
<evidence type="ECO:0000313" key="1">
    <source>
        <dbReference type="EMBL" id="KJK66230.1"/>
    </source>
</evidence>
<name>A0A0F0IEU0_ASPPU</name>
<comment type="caution">
    <text evidence="1">The sequence shown here is derived from an EMBL/GenBank/DDBJ whole genome shotgun (WGS) entry which is preliminary data.</text>
</comment>
<accession>A0A0F0IEU0</accession>
<dbReference type="AlphaFoldDB" id="A0A0F0IEU0"/>